<dbReference type="PANTHER" id="PTHR35011">
    <property type="entry name" value="2,3-DIKETO-L-GULONATE TRAP TRANSPORTER SMALL PERMEASE PROTEIN YIAM"/>
    <property type="match status" value="1"/>
</dbReference>
<evidence type="ECO:0000256" key="5">
    <source>
        <dbReference type="ARBA" id="ARBA00022692"/>
    </source>
</evidence>
<dbReference type="GO" id="GO:0005886">
    <property type="term" value="C:plasma membrane"/>
    <property type="evidence" value="ECO:0007669"/>
    <property type="project" value="UniProtKB-SubCell"/>
</dbReference>
<dbReference type="GO" id="GO:0022857">
    <property type="term" value="F:transmembrane transporter activity"/>
    <property type="evidence" value="ECO:0007669"/>
    <property type="project" value="TreeGrafter"/>
</dbReference>
<protein>
    <submittedName>
        <fullName evidence="11">TRAP transporter small permease</fullName>
    </submittedName>
</protein>
<feature type="transmembrane region" description="Helical" evidence="9">
    <location>
        <begin position="24"/>
        <end position="46"/>
    </location>
</feature>
<evidence type="ECO:0000256" key="6">
    <source>
        <dbReference type="ARBA" id="ARBA00022989"/>
    </source>
</evidence>
<dbReference type="GO" id="GO:0015740">
    <property type="term" value="P:C4-dicarboxylate transport"/>
    <property type="evidence" value="ECO:0007669"/>
    <property type="project" value="TreeGrafter"/>
</dbReference>
<dbReference type="EMBL" id="SKBU01000001">
    <property type="protein sequence ID" value="TCJ20732.1"/>
    <property type="molecule type" value="Genomic_DNA"/>
</dbReference>
<comment type="subcellular location">
    <subcellularLocation>
        <location evidence="1">Cell inner membrane</location>
        <topology evidence="1">Multi-pass membrane protein</topology>
    </subcellularLocation>
</comment>
<sequence length="183" mass="20315">MAGGRLSEAPETFAQPPSAARRSVLWRVIDGILLLAVVGMLVTVLLQIFSRLAGHSVPWTEELTRFLFLWGIFLGMASGFRTVEHARITFVLRWLPRSLRRLAVHLYVVLGIVFFSVVAYYGAILALNQYRSGQVSPALQIGIYTITLSVAISAVLAIVAHIQSAYFDPETRETLEGTREVLE</sequence>
<dbReference type="InterPro" id="IPR007387">
    <property type="entry name" value="TRAP_DctQ"/>
</dbReference>
<feature type="domain" description="Tripartite ATP-independent periplasmic transporters DctQ component" evidence="10">
    <location>
        <begin position="40"/>
        <end position="165"/>
    </location>
</feature>
<keyword evidence="4" id="KW-0997">Cell inner membrane</keyword>
<dbReference type="AlphaFoldDB" id="A0A4V2NXC2"/>
<keyword evidence="7 9" id="KW-0472">Membrane</keyword>
<dbReference type="RefSeq" id="WP_132687162.1">
    <property type="nucleotide sequence ID" value="NZ_SKBU01000001.1"/>
</dbReference>
<feature type="transmembrane region" description="Helical" evidence="9">
    <location>
        <begin position="139"/>
        <end position="162"/>
    </location>
</feature>
<evidence type="ECO:0000313" key="11">
    <source>
        <dbReference type="EMBL" id="TCJ20732.1"/>
    </source>
</evidence>
<feature type="transmembrane region" description="Helical" evidence="9">
    <location>
        <begin position="104"/>
        <end position="127"/>
    </location>
</feature>
<evidence type="ECO:0000256" key="1">
    <source>
        <dbReference type="ARBA" id="ARBA00004429"/>
    </source>
</evidence>
<evidence type="ECO:0000313" key="12">
    <source>
        <dbReference type="Proteomes" id="UP000295244"/>
    </source>
</evidence>
<organism evidence="11 12">
    <name type="scientific">Rubrobacter taiwanensis</name>
    <dbReference type="NCBI Taxonomy" id="185139"/>
    <lineage>
        <taxon>Bacteria</taxon>
        <taxon>Bacillati</taxon>
        <taxon>Actinomycetota</taxon>
        <taxon>Rubrobacteria</taxon>
        <taxon>Rubrobacterales</taxon>
        <taxon>Rubrobacteraceae</taxon>
        <taxon>Rubrobacter</taxon>
    </lineage>
</organism>
<comment type="caution">
    <text evidence="11">The sequence shown here is derived from an EMBL/GenBank/DDBJ whole genome shotgun (WGS) entry which is preliminary data.</text>
</comment>
<evidence type="ECO:0000256" key="3">
    <source>
        <dbReference type="ARBA" id="ARBA00022475"/>
    </source>
</evidence>
<dbReference type="PANTHER" id="PTHR35011:SF11">
    <property type="entry name" value="TRAP TRANSPORTER SMALL PERMEASE PROTEIN"/>
    <property type="match status" value="1"/>
</dbReference>
<evidence type="ECO:0000256" key="2">
    <source>
        <dbReference type="ARBA" id="ARBA00022448"/>
    </source>
</evidence>
<evidence type="ECO:0000259" key="10">
    <source>
        <dbReference type="Pfam" id="PF04290"/>
    </source>
</evidence>
<keyword evidence="2" id="KW-0813">Transport</keyword>
<reference evidence="11 12" key="1">
    <citation type="submission" date="2019-03" db="EMBL/GenBank/DDBJ databases">
        <title>Whole genome sequence of a novel Rubrobacter taiwanensis strain, isolated from Yellowstone National Park.</title>
        <authorList>
            <person name="Freed S."/>
            <person name="Ramaley R.F."/>
            <person name="Kyndt J.A."/>
        </authorList>
    </citation>
    <scope>NUCLEOTIDE SEQUENCE [LARGE SCALE GENOMIC DNA]</scope>
    <source>
        <strain evidence="11 12">Yellowstone</strain>
    </source>
</reference>
<gene>
    <name evidence="11" type="ORF">E0L93_00425</name>
</gene>
<keyword evidence="3" id="KW-1003">Cell membrane</keyword>
<dbReference type="Pfam" id="PF04290">
    <property type="entry name" value="DctQ"/>
    <property type="match status" value="1"/>
</dbReference>
<evidence type="ECO:0000256" key="7">
    <source>
        <dbReference type="ARBA" id="ARBA00023136"/>
    </source>
</evidence>
<keyword evidence="6 9" id="KW-1133">Transmembrane helix</keyword>
<evidence type="ECO:0000256" key="4">
    <source>
        <dbReference type="ARBA" id="ARBA00022519"/>
    </source>
</evidence>
<keyword evidence="5 9" id="KW-0812">Transmembrane</keyword>
<keyword evidence="12" id="KW-1185">Reference proteome</keyword>
<name>A0A4V2NXC2_9ACTN</name>
<evidence type="ECO:0000256" key="8">
    <source>
        <dbReference type="ARBA" id="ARBA00038436"/>
    </source>
</evidence>
<dbReference type="InterPro" id="IPR055348">
    <property type="entry name" value="DctQ"/>
</dbReference>
<comment type="similarity">
    <text evidence="8">Belongs to the TRAP transporter small permease family.</text>
</comment>
<feature type="transmembrane region" description="Helical" evidence="9">
    <location>
        <begin position="66"/>
        <end position="83"/>
    </location>
</feature>
<accession>A0A4V2NXC2</accession>
<evidence type="ECO:0000256" key="9">
    <source>
        <dbReference type="SAM" id="Phobius"/>
    </source>
</evidence>
<proteinExistence type="inferred from homology"/>
<dbReference type="OrthoDB" id="4964541at2"/>
<dbReference type="Proteomes" id="UP000295244">
    <property type="component" value="Unassembled WGS sequence"/>
</dbReference>